<gene>
    <name evidence="1" type="ORF">BLL52_2120</name>
</gene>
<protein>
    <submittedName>
        <fullName evidence="1">Uncharacterized protein</fullName>
    </submittedName>
</protein>
<dbReference type="STRING" id="81479.RA876_04890"/>
<proteinExistence type="predicted"/>
<keyword evidence="2" id="KW-1185">Reference proteome</keyword>
<dbReference type="EMBL" id="MSYM01000013">
    <property type="protein sequence ID" value="OLP05891.1"/>
    <property type="molecule type" value="Genomic_DNA"/>
</dbReference>
<name>A0A1Q8YCV9_9BURK</name>
<organism evidence="1 2">
    <name type="scientific">Rhodoferax antarcticus ANT.BR</name>
    <dbReference type="NCBI Taxonomy" id="1111071"/>
    <lineage>
        <taxon>Bacteria</taxon>
        <taxon>Pseudomonadati</taxon>
        <taxon>Pseudomonadota</taxon>
        <taxon>Betaproteobacteria</taxon>
        <taxon>Burkholderiales</taxon>
        <taxon>Comamonadaceae</taxon>
        <taxon>Rhodoferax</taxon>
    </lineage>
</organism>
<dbReference type="AlphaFoldDB" id="A0A1Q8YCV9"/>
<comment type="caution">
    <text evidence="1">The sequence shown here is derived from an EMBL/GenBank/DDBJ whole genome shotgun (WGS) entry which is preliminary data.</text>
</comment>
<accession>A0A1Q8YCV9</accession>
<reference evidence="1 2" key="1">
    <citation type="submission" date="2017-01" db="EMBL/GenBank/DDBJ databases">
        <title>Genome sequence of Rhodoferax antarcticus ANT.BR, a psychrophilic purple nonsulfur bacterium from an Antarctic microbial mat.</title>
        <authorList>
            <person name="Baker J."/>
            <person name="Riester C."/>
            <person name="Skinner B."/>
            <person name="Newell A."/>
            <person name="Swingley W."/>
            <person name="Madigan M."/>
            <person name="Jung D."/>
            <person name="Asao M."/>
            <person name="Chen M."/>
            <person name="Loughlin P."/>
            <person name="Pan H."/>
            <person name="Lin S."/>
            <person name="Li N."/>
            <person name="Shaw J."/>
            <person name="Prado M."/>
            <person name="Sherman C."/>
            <person name="Li X."/>
            <person name="Tang J."/>
            <person name="Blankenship R."/>
            <person name="Zhao T."/>
            <person name="Touchman J."/>
            <person name="Sattley M."/>
        </authorList>
    </citation>
    <scope>NUCLEOTIDE SEQUENCE [LARGE SCALE GENOMIC DNA]</scope>
    <source>
        <strain evidence="1 2">ANT.BR</strain>
    </source>
</reference>
<evidence type="ECO:0000313" key="2">
    <source>
        <dbReference type="Proteomes" id="UP000185911"/>
    </source>
</evidence>
<evidence type="ECO:0000313" key="1">
    <source>
        <dbReference type="EMBL" id="OLP05891.1"/>
    </source>
</evidence>
<dbReference type="Proteomes" id="UP000185911">
    <property type="component" value="Unassembled WGS sequence"/>
</dbReference>
<sequence length="166" mass="19104">MRAGSVELGDPTYRYDPTGHELYDELTRHLFSRLHGWSDHKIVFAQRGHKPRTKAFVDAIAQEGDGFTRDFGLSKPKPTEVLCSVPKDHAGLQAVDYYLWALQRFYERGEARYLNFVWPQTLEVLDLDVEPTRKGKKSARQTGIFNKEHPLTLESRAGVGRMDREI</sequence>